<dbReference type="PANTHER" id="PTHR44591">
    <property type="entry name" value="STRESS RESPONSE REGULATOR PROTEIN 1"/>
    <property type="match status" value="1"/>
</dbReference>
<keyword evidence="5" id="KW-1185">Reference proteome</keyword>
<protein>
    <submittedName>
        <fullName evidence="4">Response regulator</fullName>
    </submittedName>
</protein>
<reference evidence="4 5" key="1">
    <citation type="submission" date="2018-05" db="EMBL/GenBank/DDBJ databases">
        <title>Flavobacterium sp. MEBiC07310.</title>
        <authorList>
            <person name="Baek K."/>
        </authorList>
    </citation>
    <scope>NUCLEOTIDE SEQUENCE [LARGE SCALE GENOMIC DNA]</scope>
    <source>
        <strain evidence="4 5">MEBiC07310</strain>
    </source>
</reference>
<evidence type="ECO:0000313" key="4">
    <source>
        <dbReference type="EMBL" id="AWM14099.1"/>
    </source>
</evidence>
<dbReference type="InterPro" id="IPR001789">
    <property type="entry name" value="Sig_transdc_resp-reg_receiver"/>
</dbReference>
<gene>
    <name evidence="4" type="ORF">DI487_09700</name>
</gene>
<proteinExistence type="predicted"/>
<dbReference type="OrthoDB" id="9789181at2"/>
<evidence type="ECO:0000256" key="1">
    <source>
        <dbReference type="ARBA" id="ARBA00022553"/>
    </source>
</evidence>
<dbReference type="SMART" id="SM00448">
    <property type="entry name" value="REC"/>
    <property type="match status" value="1"/>
</dbReference>
<dbReference type="PROSITE" id="PS50110">
    <property type="entry name" value="RESPONSE_REGULATORY"/>
    <property type="match status" value="1"/>
</dbReference>
<dbReference type="GO" id="GO:0000160">
    <property type="term" value="P:phosphorelay signal transduction system"/>
    <property type="evidence" value="ECO:0007669"/>
    <property type="project" value="InterPro"/>
</dbReference>
<dbReference type="EMBL" id="CP029463">
    <property type="protein sequence ID" value="AWM14099.1"/>
    <property type="molecule type" value="Genomic_DNA"/>
</dbReference>
<dbReference type="InterPro" id="IPR050595">
    <property type="entry name" value="Bact_response_regulator"/>
</dbReference>
<dbReference type="Proteomes" id="UP000245429">
    <property type="component" value="Chromosome"/>
</dbReference>
<dbReference type="RefSeq" id="WP_109569466.1">
    <property type="nucleotide sequence ID" value="NZ_CP029463.1"/>
</dbReference>
<keyword evidence="1 2" id="KW-0597">Phosphoprotein</keyword>
<accession>A0A2U8QVK1</accession>
<dbReference type="PANTHER" id="PTHR44591:SF3">
    <property type="entry name" value="RESPONSE REGULATORY DOMAIN-CONTAINING PROTEIN"/>
    <property type="match status" value="1"/>
</dbReference>
<dbReference type="InterPro" id="IPR011006">
    <property type="entry name" value="CheY-like_superfamily"/>
</dbReference>
<dbReference type="CDD" id="cd00156">
    <property type="entry name" value="REC"/>
    <property type="match status" value="1"/>
</dbReference>
<sequence>MDKKKIVLVEDNAVFSMILKFVLEKEGYSMFLAGDGKEAKTLIESENPDIVLLDVMLPYVNGLEVVSYVRGMLDMTMPIIVFSASGQDDMVHRVRGVGANDFIEKPFDPDSLVVRIKQFLN</sequence>
<evidence type="ECO:0000313" key="5">
    <source>
        <dbReference type="Proteomes" id="UP000245429"/>
    </source>
</evidence>
<feature type="modified residue" description="4-aspartylphosphate" evidence="2">
    <location>
        <position position="54"/>
    </location>
</feature>
<evidence type="ECO:0000259" key="3">
    <source>
        <dbReference type="PROSITE" id="PS50110"/>
    </source>
</evidence>
<dbReference type="SUPFAM" id="SSF52172">
    <property type="entry name" value="CheY-like"/>
    <property type="match status" value="1"/>
</dbReference>
<dbReference type="AlphaFoldDB" id="A0A2U8QVK1"/>
<name>A0A2U8QVK1_9FLAO</name>
<organism evidence="4 5">
    <name type="scientific">Flavobacterium sediminis</name>
    <dbReference type="NCBI Taxonomy" id="2201181"/>
    <lineage>
        <taxon>Bacteria</taxon>
        <taxon>Pseudomonadati</taxon>
        <taxon>Bacteroidota</taxon>
        <taxon>Flavobacteriia</taxon>
        <taxon>Flavobacteriales</taxon>
        <taxon>Flavobacteriaceae</taxon>
        <taxon>Flavobacterium</taxon>
    </lineage>
</organism>
<evidence type="ECO:0000256" key="2">
    <source>
        <dbReference type="PROSITE-ProRule" id="PRU00169"/>
    </source>
</evidence>
<dbReference type="Gene3D" id="3.40.50.2300">
    <property type="match status" value="1"/>
</dbReference>
<dbReference type="KEGG" id="fse:DI487_09700"/>
<feature type="domain" description="Response regulatory" evidence="3">
    <location>
        <begin position="5"/>
        <end position="120"/>
    </location>
</feature>
<dbReference type="Pfam" id="PF00072">
    <property type="entry name" value="Response_reg"/>
    <property type="match status" value="1"/>
</dbReference>